<keyword evidence="1" id="KW-0862">Zinc</keyword>
<gene>
    <name evidence="4" type="ORF">OTU49_017532</name>
</gene>
<dbReference type="InterPro" id="IPR036236">
    <property type="entry name" value="Znf_C2H2_sf"/>
</dbReference>
<keyword evidence="1" id="KW-0479">Metal-binding</keyword>
<organism evidence="4 5">
    <name type="scientific">Cherax quadricarinatus</name>
    <name type="common">Australian red claw crayfish</name>
    <dbReference type="NCBI Taxonomy" id="27406"/>
    <lineage>
        <taxon>Eukaryota</taxon>
        <taxon>Metazoa</taxon>
        <taxon>Ecdysozoa</taxon>
        <taxon>Arthropoda</taxon>
        <taxon>Crustacea</taxon>
        <taxon>Multicrustacea</taxon>
        <taxon>Malacostraca</taxon>
        <taxon>Eumalacostraca</taxon>
        <taxon>Eucarida</taxon>
        <taxon>Decapoda</taxon>
        <taxon>Pleocyemata</taxon>
        <taxon>Astacidea</taxon>
        <taxon>Parastacoidea</taxon>
        <taxon>Parastacidae</taxon>
        <taxon>Cherax</taxon>
    </lineage>
</organism>
<proteinExistence type="predicted"/>
<evidence type="ECO:0000313" key="4">
    <source>
        <dbReference type="EMBL" id="KAK8754698.1"/>
    </source>
</evidence>
<sequence>MLGSEDTNGRRYSHAPHTTHNDVADEQYGTRTVMGSGQGHRCTHCGREFRSRSNLSRHVRDHHTAHDPSAALCPVCGKNCRNRSNVLTHMYRVHHVTARQLDAFTHPITLPHVRPDPPTDAHPPTQPAHHPHSQAHGHNPREYTHNTNAHLTYGYNMQESCQQQQHNTTTSTT</sequence>
<dbReference type="Gene3D" id="3.30.160.60">
    <property type="entry name" value="Classic Zinc Finger"/>
    <property type="match status" value="1"/>
</dbReference>
<feature type="region of interest" description="Disordered" evidence="2">
    <location>
        <begin position="114"/>
        <end position="146"/>
    </location>
</feature>
<accession>A0AAW0YS54</accession>
<keyword evidence="5" id="KW-1185">Reference proteome</keyword>
<dbReference type="Pfam" id="PF13894">
    <property type="entry name" value="zf-C2H2_4"/>
    <property type="match status" value="1"/>
</dbReference>
<evidence type="ECO:0000259" key="3">
    <source>
        <dbReference type="PROSITE" id="PS50157"/>
    </source>
</evidence>
<dbReference type="EMBL" id="JARKIK010000001">
    <property type="protein sequence ID" value="KAK8754698.1"/>
    <property type="molecule type" value="Genomic_DNA"/>
</dbReference>
<evidence type="ECO:0000256" key="1">
    <source>
        <dbReference type="PROSITE-ProRule" id="PRU00042"/>
    </source>
</evidence>
<keyword evidence="1" id="KW-0863">Zinc-finger</keyword>
<dbReference type="SMART" id="SM00355">
    <property type="entry name" value="ZnF_C2H2"/>
    <property type="match status" value="2"/>
</dbReference>
<dbReference type="InterPro" id="IPR013087">
    <property type="entry name" value="Znf_C2H2_type"/>
</dbReference>
<dbReference type="Proteomes" id="UP001445076">
    <property type="component" value="Unassembled WGS sequence"/>
</dbReference>
<reference evidence="4 5" key="1">
    <citation type="journal article" date="2024" name="BMC Genomics">
        <title>Genome assembly of redclaw crayfish (Cherax quadricarinatus) provides insights into its immune adaptation and hypoxia tolerance.</title>
        <authorList>
            <person name="Liu Z."/>
            <person name="Zheng J."/>
            <person name="Li H."/>
            <person name="Fang K."/>
            <person name="Wang S."/>
            <person name="He J."/>
            <person name="Zhou D."/>
            <person name="Weng S."/>
            <person name="Chi M."/>
            <person name="Gu Z."/>
            <person name="He J."/>
            <person name="Li F."/>
            <person name="Wang M."/>
        </authorList>
    </citation>
    <scope>NUCLEOTIDE SEQUENCE [LARGE SCALE GENOMIC DNA]</scope>
    <source>
        <strain evidence="4">ZL_2023a</strain>
    </source>
</reference>
<feature type="region of interest" description="Disordered" evidence="2">
    <location>
        <begin position="1"/>
        <end position="22"/>
    </location>
</feature>
<dbReference type="AlphaFoldDB" id="A0AAW0YS54"/>
<dbReference type="Pfam" id="PF00096">
    <property type="entry name" value="zf-C2H2"/>
    <property type="match status" value="1"/>
</dbReference>
<protein>
    <recommendedName>
        <fullName evidence="3">C2H2-type domain-containing protein</fullName>
    </recommendedName>
</protein>
<dbReference type="PROSITE" id="PS50157">
    <property type="entry name" value="ZINC_FINGER_C2H2_2"/>
    <property type="match status" value="1"/>
</dbReference>
<dbReference type="GO" id="GO:0008270">
    <property type="term" value="F:zinc ion binding"/>
    <property type="evidence" value="ECO:0007669"/>
    <property type="project" value="UniProtKB-KW"/>
</dbReference>
<evidence type="ECO:0000256" key="2">
    <source>
        <dbReference type="SAM" id="MobiDB-lite"/>
    </source>
</evidence>
<dbReference type="PROSITE" id="PS00028">
    <property type="entry name" value="ZINC_FINGER_C2H2_1"/>
    <property type="match status" value="1"/>
</dbReference>
<evidence type="ECO:0000313" key="5">
    <source>
        <dbReference type="Proteomes" id="UP001445076"/>
    </source>
</evidence>
<feature type="domain" description="C2H2-type" evidence="3">
    <location>
        <begin position="40"/>
        <end position="68"/>
    </location>
</feature>
<dbReference type="SUPFAM" id="SSF57667">
    <property type="entry name" value="beta-beta-alpha zinc fingers"/>
    <property type="match status" value="1"/>
</dbReference>
<name>A0AAW0YS54_CHEQU</name>
<comment type="caution">
    <text evidence="4">The sequence shown here is derived from an EMBL/GenBank/DDBJ whole genome shotgun (WGS) entry which is preliminary data.</text>
</comment>